<dbReference type="InterPro" id="IPR044068">
    <property type="entry name" value="CB"/>
</dbReference>
<dbReference type="RefSeq" id="WP_345003190.1">
    <property type="nucleotide sequence ID" value="NZ_BAAAXV010000012.1"/>
</dbReference>
<feature type="domain" description="Core-binding (CB)" evidence="3">
    <location>
        <begin position="25"/>
        <end position="116"/>
    </location>
</feature>
<sequence length="164" mass="18849">MFYMERAVSPSTGAVTFVVVDDQSYVIHKEACDFSLHLRARGRSPHTQRSYLPRVGRYLNWCSTRGIDWRTVSLGDLARYKLGLEQSRVRRSQHLLTGKTVNAHLTTVCEFLRFCAAQGRIPREVADRLVEPRFLRYAPRGCQRGEHGEHSMIRARVLKAVFDA</sequence>
<dbReference type="SUPFAM" id="SSF47823">
    <property type="entry name" value="lambda integrase-like, N-terminal domain"/>
    <property type="match status" value="1"/>
</dbReference>
<reference evidence="4 5" key="1">
    <citation type="submission" date="2024-09" db="EMBL/GenBank/DDBJ databases">
        <authorList>
            <person name="Sun Q."/>
            <person name="Mori K."/>
        </authorList>
    </citation>
    <scope>NUCLEOTIDE SEQUENCE [LARGE SCALE GENOMIC DNA]</scope>
    <source>
        <strain evidence="4 5">JCM 3143</strain>
    </source>
</reference>
<name>A0ABV5S547_9ACTN</name>
<dbReference type="InterPro" id="IPR010998">
    <property type="entry name" value="Integrase_recombinase_N"/>
</dbReference>
<dbReference type="Gene3D" id="1.10.150.130">
    <property type="match status" value="1"/>
</dbReference>
<dbReference type="PROSITE" id="PS51900">
    <property type="entry name" value="CB"/>
    <property type="match status" value="1"/>
</dbReference>
<keyword evidence="1 2" id="KW-0238">DNA-binding</keyword>
<dbReference type="InterPro" id="IPR004107">
    <property type="entry name" value="Integrase_SAM-like_N"/>
</dbReference>
<evidence type="ECO:0000259" key="3">
    <source>
        <dbReference type="PROSITE" id="PS51900"/>
    </source>
</evidence>
<protein>
    <submittedName>
        <fullName evidence="4">Site-specific integrase</fullName>
    </submittedName>
</protein>
<evidence type="ECO:0000313" key="5">
    <source>
        <dbReference type="Proteomes" id="UP001589532"/>
    </source>
</evidence>
<dbReference type="Pfam" id="PF02899">
    <property type="entry name" value="Phage_int_SAM_1"/>
    <property type="match status" value="1"/>
</dbReference>
<comment type="caution">
    <text evidence="4">The sequence shown here is derived from an EMBL/GenBank/DDBJ whole genome shotgun (WGS) entry which is preliminary data.</text>
</comment>
<evidence type="ECO:0000256" key="2">
    <source>
        <dbReference type="PROSITE-ProRule" id="PRU01248"/>
    </source>
</evidence>
<organism evidence="4 5">
    <name type="scientific">Nonomuraea helvata</name>
    <dbReference type="NCBI Taxonomy" id="37484"/>
    <lineage>
        <taxon>Bacteria</taxon>
        <taxon>Bacillati</taxon>
        <taxon>Actinomycetota</taxon>
        <taxon>Actinomycetes</taxon>
        <taxon>Streptosporangiales</taxon>
        <taxon>Streptosporangiaceae</taxon>
        <taxon>Nonomuraea</taxon>
    </lineage>
</organism>
<gene>
    <name evidence="4" type="ORF">ACFFSA_27200</name>
</gene>
<evidence type="ECO:0000256" key="1">
    <source>
        <dbReference type="ARBA" id="ARBA00023125"/>
    </source>
</evidence>
<dbReference type="EMBL" id="JBHMBW010000025">
    <property type="protein sequence ID" value="MFB9626789.1"/>
    <property type="molecule type" value="Genomic_DNA"/>
</dbReference>
<accession>A0ABV5S547</accession>
<evidence type="ECO:0000313" key="4">
    <source>
        <dbReference type="EMBL" id="MFB9626789.1"/>
    </source>
</evidence>
<keyword evidence="5" id="KW-1185">Reference proteome</keyword>
<dbReference type="Proteomes" id="UP001589532">
    <property type="component" value="Unassembled WGS sequence"/>
</dbReference>
<proteinExistence type="predicted"/>